<evidence type="ECO:0000313" key="5">
    <source>
        <dbReference type="EMBL" id="MBC5617477.1"/>
    </source>
</evidence>
<dbReference type="PROSITE" id="PS01124">
    <property type="entry name" value="HTH_ARAC_FAMILY_2"/>
    <property type="match status" value="1"/>
</dbReference>
<evidence type="ECO:0000313" key="6">
    <source>
        <dbReference type="Proteomes" id="UP000636891"/>
    </source>
</evidence>
<accession>A0ABR7CP78</accession>
<dbReference type="EMBL" id="JACOOK010000006">
    <property type="protein sequence ID" value="MBC5617477.1"/>
    <property type="molecule type" value="Genomic_DNA"/>
</dbReference>
<protein>
    <submittedName>
        <fullName evidence="5">AraC family transcriptional regulator</fullName>
    </submittedName>
</protein>
<evidence type="ECO:0000256" key="1">
    <source>
        <dbReference type="ARBA" id="ARBA00023015"/>
    </source>
</evidence>
<evidence type="ECO:0000256" key="3">
    <source>
        <dbReference type="ARBA" id="ARBA00023163"/>
    </source>
</evidence>
<dbReference type="PANTHER" id="PTHR43280">
    <property type="entry name" value="ARAC-FAMILY TRANSCRIPTIONAL REGULATOR"/>
    <property type="match status" value="1"/>
</dbReference>
<feature type="domain" description="HTH araC/xylS-type" evidence="4">
    <location>
        <begin position="175"/>
        <end position="273"/>
    </location>
</feature>
<dbReference type="Proteomes" id="UP000636891">
    <property type="component" value="Unassembled WGS sequence"/>
</dbReference>
<dbReference type="PANTHER" id="PTHR43280:SF32">
    <property type="entry name" value="TRANSCRIPTIONAL REGULATORY PROTEIN"/>
    <property type="match status" value="1"/>
</dbReference>
<dbReference type="InterPro" id="IPR018060">
    <property type="entry name" value="HTH_AraC"/>
</dbReference>
<dbReference type="Pfam" id="PF12833">
    <property type="entry name" value="HTH_18"/>
    <property type="match status" value="1"/>
</dbReference>
<organism evidence="5 6">
    <name type="scientific">Alistipes hominis</name>
    <dbReference type="NCBI Taxonomy" id="2763015"/>
    <lineage>
        <taxon>Bacteria</taxon>
        <taxon>Pseudomonadati</taxon>
        <taxon>Bacteroidota</taxon>
        <taxon>Bacteroidia</taxon>
        <taxon>Bacteroidales</taxon>
        <taxon>Rikenellaceae</taxon>
        <taxon>Alistipes</taxon>
    </lineage>
</organism>
<keyword evidence="3" id="KW-0804">Transcription</keyword>
<dbReference type="RefSeq" id="WP_101570612.1">
    <property type="nucleotide sequence ID" value="NZ_JACOOK010000006.1"/>
</dbReference>
<evidence type="ECO:0000259" key="4">
    <source>
        <dbReference type="PROSITE" id="PS01124"/>
    </source>
</evidence>
<reference evidence="5 6" key="1">
    <citation type="submission" date="2020-08" db="EMBL/GenBank/DDBJ databases">
        <title>Genome public.</title>
        <authorList>
            <person name="Liu C."/>
            <person name="Sun Q."/>
        </authorList>
    </citation>
    <scope>NUCLEOTIDE SEQUENCE [LARGE SCALE GENOMIC DNA]</scope>
    <source>
        <strain evidence="5 6">New-7</strain>
    </source>
</reference>
<evidence type="ECO:0000256" key="2">
    <source>
        <dbReference type="ARBA" id="ARBA00023125"/>
    </source>
</evidence>
<keyword evidence="6" id="KW-1185">Reference proteome</keyword>
<comment type="caution">
    <text evidence="5">The sequence shown here is derived from an EMBL/GenBank/DDBJ whole genome shotgun (WGS) entry which is preliminary data.</text>
</comment>
<keyword evidence="1" id="KW-0805">Transcription regulation</keyword>
<keyword evidence="2" id="KW-0238">DNA-binding</keyword>
<name>A0ABR7CP78_9BACT</name>
<sequence>MSTIEDSNIELFDIDSKNIKQRNPFSYLNQNGFLLCKRGKISLIMDERLYNVEKGDLYIYPAFSLTQIHSVSDDLQGVAGTADFNFIFSSLDSISDTQSHIYIRFHPLVSLTVEQLQRIEEIIWFVRKRKNIQTQLGTQIVLSLVQAFCYEVIDAYITNKSMQSMKQTRKDKTFQNFLVSLYQNFHIHRNVQFYAKQQGLTPRYFTTLIHKVSGKTPSQWITTFVIIEAKRLLSNPKISIKETSCKLHFTDQSFFGRYFKLYAGCSPSEYKNATFKRNCSMDL</sequence>
<proteinExistence type="predicted"/>
<gene>
    <name evidence="5" type="ORF">H8S08_10680</name>
</gene>
<dbReference type="SUPFAM" id="SSF46689">
    <property type="entry name" value="Homeodomain-like"/>
    <property type="match status" value="1"/>
</dbReference>
<dbReference type="Gene3D" id="1.10.10.60">
    <property type="entry name" value="Homeodomain-like"/>
    <property type="match status" value="1"/>
</dbReference>
<dbReference type="InterPro" id="IPR009057">
    <property type="entry name" value="Homeodomain-like_sf"/>
</dbReference>
<dbReference type="SMART" id="SM00342">
    <property type="entry name" value="HTH_ARAC"/>
    <property type="match status" value="1"/>
</dbReference>